<keyword evidence="2" id="KW-0238">DNA-binding</keyword>
<accession>A0ABT8EGE9</accession>
<keyword evidence="1" id="KW-0805">Transcription regulation</keyword>
<dbReference type="Gene3D" id="3.30.450.40">
    <property type="match status" value="1"/>
</dbReference>
<dbReference type="InterPro" id="IPR014757">
    <property type="entry name" value="Tscrpt_reg_IclR_C"/>
</dbReference>
<evidence type="ECO:0000259" key="4">
    <source>
        <dbReference type="PROSITE" id="PS51077"/>
    </source>
</evidence>
<reference evidence="6" key="1">
    <citation type="submission" date="2021-11" db="EMBL/GenBank/DDBJ databases">
        <title>Draft genome sequence of Alcaligenes endophyticus type strain CCUG 75668T.</title>
        <authorList>
            <person name="Salva-Serra F."/>
            <person name="Duran R.E."/>
            <person name="Seeger M."/>
            <person name="Moore E.R.B."/>
            <person name="Jaen-Luchoro D."/>
        </authorList>
    </citation>
    <scope>NUCLEOTIDE SEQUENCE</scope>
    <source>
        <strain evidence="6">CCUG 75668</strain>
    </source>
</reference>
<feature type="domain" description="HTH iclR-type" evidence="4">
    <location>
        <begin position="2"/>
        <end position="65"/>
    </location>
</feature>
<evidence type="ECO:0000313" key="7">
    <source>
        <dbReference type="Proteomes" id="UP001168613"/>
    </source>
</evidence>
<dbReference type="EMBL" id="JAJHNU010000001">
    <property type="protein sequence ID" value="MDN4120348.1"/>
    <property type="molecule type" value="Genomic_DNA"/>
</dbReference>
<dbReference type="InterPro" id="IPR005471">
    <property type="entry name" value="Tscrpt_reg_IclR_N"/>
</dbReference>
<evidence type="ECO:0000256" key="1">
    <source>
        <dbReference type="ARBA" id="ARBA00023015"/>
    </source>
</evidence>
<dbReference type="SMART" id="SM00346">
    <property type="entry name" value="HTH_ICLR"/>
    <property type="match status" value="1"/>
</dbReference>
<dbReference type="InterPro" id="IPR050707">
    <property type="entry name" value="HTH_MetabolicPath_Reg"/>
</dbReference>
<dbReference type="PROSITE" id="PS51078">
    <property type="entry name" value="ICLR_ED"/>
    <property type="match status" value="1"/>
</dbReference>
<dbReference type="SUPFAM" id="SSF46785">
    <property type="entry name" value="Winged helix' DNA-binding domain"/>
    <property type="match status" value="1"/>
</dbReference>
<name>A0ABT8EGE9_9BURK</name>
<proteinExistence type="predicted"/>
<dbReference type="Proteomes" id="UP001168613">
    <property type="component" value="Unassembled WGS sequence"/>
</dbReference>
<dbReference type="PROSITE" id="PS51077">
    <property type="entry name" value="HTH_ICLR"/>
    <property type="match status" value="1"/>
</dbReference>
<dbReference type="RefSeq" id="WP_266122332.1">
    <property type="nucleotide sequence ID" value="NZ_JAJHNU010000001.1"/>
</dbReference>
<dbReference type="SUPFAM" id="SSF55781">
    <property type="entry name" value="GAF domain-like"/>
    <property type="match status" value="1"/>
</dbReference>
<feature type="domain" description="IclR-ED" evidence="5">
    <location>
        <begin position="66"/>
        <end position="247"/>
    </location>
</feature>
<evidence type="ECO:0000259" key="5">
    <source>
        <dbReference type="PROSITE" id="PS51078"/>
    </source>
</evidence>
<comment type="caution">
    <text evidence="6">The sequence shown here is derived from an EMBL/GenBank/DDBJ whole genome shotgun (WGS) entry which is preliminary data.</text>
</comment>
<evidence type="ECO:0000256" key="3">
    <source>
        <dbReference type="ARBA" id="ARBA00023163"/>
    </source>
</evidence>
<evidence type="ECO:0000256" key="2">
    <source>
        <dbReference type="ARBA" id="ARBA00023125"/>
    </source>
</evidence>
<dbReference type="Gene3D" id="1.10.10.10">
    <property type="entry name" value="Winged helix-like DNA-binding domain superfamily/Winged helix DNA-binding domain"/>
    <property type="match status" value="1"/>
</dbReference>
<dbReference type="PANTHER" id="PTHR30136">
    <property type="entry name" value="HELIX-TURN-HELIX TRANSCRIPTIONAL REGULATOR, ICLR FAMILY"/>
    <property type="match status" value="1"/>
</dbReference>
<keyword evidence="7" id="KW-1185">Reference proteome</keyword>
<dbReference type="Pfam" id="PF01614">
    <property type="entry name" value="IclR_C"/>
    <property type="match status" value="1"/>
</dbReference>
<dbReference type="Pfam" id="PF09339">
    <property type="entry name" value="HTH_IclR"/>
    <property type="match status" value="1"/>
</dbReference>
<dbReference type="InterPro" id="IPR036388">
    <property type="entry name" value="WH-like_DNA-bd_sf"/>
</dbReference>
<evidence type="ECO:0000313" key="6">
    <source>
        <dbReference type="EMBL" id="MDN4120348.1"/>
    </source>
</evidence>
<dbReference type="InterPro" id="IPR029016">
    <property type="entry name" value="GAF-like_dom_sf"/>
</dbReference>
<sequence>MDKTLLKGLRVLETINELDGQALTIEQLALQVGLTRSNTHRTLQSLSHAGYVYRDPVSGGYRCTLKLFEMGARLLFSLDVRSLAAPFMRELADQTGESVHLSVLEGMDVVYIDKIDSPQPIRAYSVIGGRAPAYAVATGKVLLSFQPADYLVQYQSVLQQHTASTHIDLAFLRNEFRQVQLRGYAENHGEWREGVGGLAAPLLNGLNKVVAALGISGPLDRLSPEAMTRMAPLVLRSAQALSSQLGYRGEYFDLPKE</sequence>
<organism evidence="6 7">
    <name type="scientific">Alcaligenes endophyticus</name>
    <dbReference type="NCBI Taxonomy" id="1929088"/>
    <lineage>
        <taxon>Bacteria</taxon>
        <taxon>Pseudomonadati</taxon>
        <taxon>Pseudomonadota</taxon>
        <taxon>Betaproteobacteria</taxon>
        <taxon>Burkholderiales</taxon>
        <taxon>Alcaligenaceae</taxon>
        <taxon>Alcaligenes</taxon>
    </lineage>
</organism>
<dbReference type="PANTHER" id="PTHR30136:SF35">
    <property type="entry name" value="HTH-TYPE TRANSCRIPTIONAL REGULATOR RV1719"/>
    <property type="match status" value="1"/>
</dbReference>
<gene>
    <name evidence="6" type="ORF">LMS43_03485</name>
</gene>
<dbReference type="InterPro" id="IPR036390">
    <property type="entry name" value="WH_DNA-bd_sf"/>
</dbReference>
<keyword evidence="3" id="KW-0804">Transcription</keyword>
<protein>
    <submittedName>
        <fullName evidence="6">IclR family transcriptional regulator</fullName>
    </submittedName>
</protein>